<sequence length="900" mass="100974">MKPKLALEASAGSGKTFALSVRYVALVLQGAHPSKIVALTFTKKAANEMKERVKGILEDLASKPAEWEALSALLECDKEAVLALQKRALPKFLNAALSIETIDAYVARILRKFSLHHGILPDFSIGAQPEMVALLEAFLIKVEKEGKQEALVKFAAALRLSRNDIFSLFGMLYEKESELAALTFPPTPYPSDHEVLEAAGALYAFLEKAKATPRSLSPFAPTTLRGLLEKSFWAKESLDYWDYKKLHTPELERAFEALKDAYGAYAKQREGFLLGELMALFEIYKQVRMGVAKERNELTFTDVTNSVYRLLHEGLERDFLYFRLDGMVEHLLIDEFQDTNVAQYEILAPLVEEIIAGVGVKEARSFFYVGDVKQSIYRFRGGSGALFYEAASRFDVPVEALRTNYRSKPEVVAFVNEVFENVLPHYTPQATPSHVLGGMVQVVQVDSPLEGVVEQVGVLLKKGVRDEEIAVLTQTNDDASAIKEALQEAYPTLHVNTHATLRLCDIPFVQALIACAKYSYFQAPLFWHETLALSQSEAKPRIFRFEGPLEIVFRQMVEYLGLDGSHLWIIAFLEAVGRYEDIEAFLFDLERFDAQAPMQESVGVKVLTVHKSKGLEFGYAVVCDRLKGENTHRDPLLFSYEGSRLTGISYVQKQREHVDALYGLAKTKEKERQKEDQLNAHYVALTRGRTGLVVVQKSQKSVFESLGLTPCARGEILPSSQSAHAPFEPLQKPLKLHSLGSQTKEKSQEEKEDGAMEARLFGQALHEALEWMPAFEPSWVIPALLRLRGRYGALGEMAWKGLEKRIKGLIAHPEFVALVGEGVVHKEQPLMYQGEQKQVDMLVERDDKVIVIDYKSGRAGEEGHKKQVLAYKEAVASIVHKPVEARLFYVGENQIEIISL</sequence>
<dbReference type="InterPro" id="IPR011335">
    <property type="entry name" value="Restrct_endonuc-II-like"/>
</dbReference>
<evidence type="ECO:0000256" key="1">
    <source>
        <dbReference type="ARBA" id="ARBA00022741"/>
    </source>
</evidence>
<feature type="binding site" evidence="5">
    <location>
        <begin position="9"/>
        <end position="16"/>
    </location>
    <ligand>
        <name>ATP</name>
        <dbReference type="ChEBI" id="CHEBI:30616"/>
    </ligand>
</feature>
<dbReference type="SUPFAM" id="SSF52980">
    <property type="entry name" value="Restriction endonuclease-like"/>
    <property type="match status" value="1"/>
</dbReference>
<dbReference type="Proteomes" id="UP000703590">
    <property type="component" value="Unassembled WGS sequence"/>
</dbReference>
<reference evidence="8 9" key="2">
    <citation type="submission" date="2021-02" db="EMBL/GenBank/DDBJ databases">
        <title>Sulfurospirillum tamanensis sp. nov.</title>
        <authorList>
            <person name="Frolova A."/>
            <person name="Merkel A."/>
            <person name="Slobodkin A."/>
        </authorList>
    </citation>
    <scope>NUCLEOTIDE SEQUENCE [LARGE SCALE GENOMIC DNA]</scope>
    <source>
        <strain evidence="8 9">T05b</strain>
    </source>
</reference>
<gene>
    <name evidence="8" type="ORF">JWV37_00360</name>
</gene>
<dbReference type="PANTHER" id="PTHR11070:SF67">
    <property type="entry name" value="DNA 3'-5' HELICASE"/>
    <property type="match status" value="1"/>
</dbReference>
<feature type="compositionally biased region" description="Basic and acidic residues" evidence="6">
    <location>
        <begin position="743"/>
        <end position="754"/>
    </location>
</feature>
<evidence type="ECO:0000256" key="3">
    <source>
        <dbReference type="ARBA" id="ARBA00022806"/>
    </source>
</evidence>
<dbReference type="InterPro" id="IPR000212">
    <property type="entry name" value="DNA_helicase_UvrD/REP"/>
</dbReference>
<evidence type="ECO:0000259" key="7">
    <source>
        <dbReference type="PROSITE" id="PS51198"/>
    </source>
</evidence>
<evidence type="ECO:0000256" key="4">
    <source>
        <dbReference type="ARBA" id="ARBA00022840"/>
    </source>
</evidence>
<keyword evidence="1 5" id="KW-0547">Nucleotide-binding</keyword>
<keyword evidence="2 5" id="KW-0378">Hydrolase</keyword>
<feature type="region of interest" description="Disordered" evidence="6">
    <location>
        <begin position="734"/>
        <end position="754"/>
    </location>
</feature>
<accession>A0ABS2WPR8</accession>
<name>A0ABS2WPR8_9BACT</name>
<dbReference type="PROSITE" id="PS51198">
    <property type="entry name" value="UVRD_HELICASE_ATP_BIND"/>
    <property type="match status" value="1"/>
</dbReference>
<dbReference type="Gene3D" id="3.40.50.300">
    <property type="entry name" value="P-loop containing nucleotide triphosphate hydrolases"/>
    <property type="match status" value="4"/>
</dbReference>
<dbReference type="NCBIfam" id="NF010485">
    <property type="entry name" value="PRK13909.1-2"/>
    <property type="match status" value="1"/>
</dbReference>
<evidence type="ECO:0000256" key="5">
    <source>
        <dbReference type="PROSITE-ProRule" id="PRU00560"/>
    </source>
</evidence>
<protein>
    <submittedName>
        <fullName evidence="8">RecB-like helicase</fullName>
    </submittedName>
</protein>
<reference evidence="9" key="1">
    <citation type="submission" date="2021-02" db="EMBL/GenBank/DDBJ databases">
        <title>Sulfurospirillum tamanensis sp. nov.</title>
        <authorList>
            <person name="Merkel A.Y."/>
        </authorList>
    </citation>
    <scope>NUCLEOTIDE SEQUENCE [LARGE SCALE GENOMIC DNA]</scope>
    <source>
        <strain evidence="9">T05b</strain>
    </source>
</reference>
<dbReference type="InterPro" id="IPR011604">
    <property type="entry name" value="PDDEXK-like_dom_sf"/>
</dbReference>
<keyword evidence="4 5" id="KW-0067">ATP-binding</keyword>
<dbReference type="InterPro" id="IPR014016">
    <property type="entry name" value="UvrD-like_ATP-bd"/>
</dbReference>
<dbReference type="SUPFAM" id="SSF52540">
    <property type="entry name" value="P-loop containing nucleoside triphosphate hydrolases"/>
    <property type="match status" value="1"/>
</dbReference>
<comment type="caution">
    <text evidence="8">The sequence shown here is derived from an EMBL/GenBank/DDBJ whole genome shotgun (WGS) entry which is preliminary data.</text>
</comment>
<dbReference type="RefSeq" id="WP_205457658.1">
    <property type="nucleotide sequence ID" value="NZ_JAFHKK010000001.1"/>
</dbReference>
<evidence type="ECO:0000256" key="2">
    <source>
        <dbReference type="ARBA" id="ARBA00022801"/>
    </source>
</evidence>
<feature type="domain" description="UvrD-like helicase ATP-binding" evidence="7">
    <location>
        <begin position="1"/>
        <end position="408"/>
    </location>
</feature>
<evidence type="ECO:0000256" key="6">
    <source>
        <dbReference type="SAM" id="MobiDB-lite"/>
    </source>
</evidence>
<keyword evidence="9" id="KW-1185">Reference proteome</keyword>
<keyword evidence="3 5" id="KW-0347">Helicase</keyword>
<dbReference type="InterPro" id="IPR027417">
    <property type="entry name" value="P-loop_NTPase"/>
</dbReference>
<organism evidence="8 9">
    <name type="scientific">Sulfurospirillum tamanense</name>
    <dbReference type="NCBI Taxonomy" id="2813362"/>
    <lineage>
        <taxon>Bacteria</taxon>
        <taxon>Pseudomonadati</taxon>
        <taxon>Campylobacterota</taxon>
        <taxon>Epsilonproteobacteria</taxon>
        <taxon>Campylobacterales</taxon>
        <taxon>Sulfurospirillaceae</taxon>
        <taxon>Sulfurospirillum</taxon>
    </lineage>
</organism>
<evidence type="ECO:0000313" key="9">
    <source>
        <dbReference type="Proteomes" id="UP000703590"/>
    </source>
</evidence>
<dbReference type="PANTHER" id="PTHR11070">
    <property type="entry name" value="UVRD / RECB / PCRA DNA HELICASE FAMILY MEMBER"/>
    <property type="match status" value="1"/>
</dbReference>
<dbReference type="Gene3D" id="3.90.320.10">
    <property type="match status" value="1"/>
</dbReference>
<evidence type="ECO:0000313" key="8">
    <source>
        <dbReference type="EMBL" id="MBN2963219.1"/>
    </source>
</evidence>
<proteinExistence type="predicted"/>
<dbReference type="Pfam" id="PF00580">
    <property type="entry name" value="UvrD-helicase"/>
    <property type="match status" value="1"/>
</dbReference>
<reference evidence="8 9" key="3">
    <citation type="submission" date="2021-02" db="EMBL/GenBank/DDBJ databases">
        <authorList>
            <person name="Merkel A.Y."/>
        </authorList>
    </citation>
    <scope>NUCLEOTIDE SEQUENCE [LARGE SCALE GENOMIC DNA]</scope>
    <source>
        <strain evidence="8 9">T05b</strain>
    </source>
</reference>
<dbReference type="EMBL" id="JAFHKK010000001">
    <property type="protein sequence ID" value="MBN2963219.1"/>
    <property type="molecule type" value="Genomic_DNA"/>
</dbReference>